<comment type="caution">
    <text evidence="4">The sequence shown here is derived from an EMBL/GenBank/DDBJ whole genome shotgun (WGS) entry which is preliminary data.</text>
</comment>
<organism evidence="4 5">
    <name type="scientific">Paraburkholderia unamae</name>
    <dbReference type="NCBI Taxonomy" id="219649"/>
    <lineage>
        <taxon>Bacteria</taxon>
        <taxon>Pseudomonadati</taxon>
        <taxon>Pseudomonadota</taxon>
        <taxon>Betaproteobacteria</taxon>
        <taxon>Burkholderiales</taxon>
        <taxon>Burkholderiaceae</taxon>
        <taxon>Paraburkholderia</taxon>
    </lineage>
</organism>
<evidence type="ECO:0000256" key="2">
    <source>
        <dbReference type="PROSITE-ProRule" id="PRU00169"/>
    </source>
</evidence>
<dbReference type="SUPFAM" id="SSF52172">
    <property type="entry name" value="CheY-like"/>
    <property type="match status" value="1"/>
</dbReference>
<evidence type="ECO:0000313" key="4">
    <source>
        <dbReference type="EMBL" id="PVX86544.1"/>
    </source>
</evidence>
<keyword evidence="1 2" id="KW-0597">Phosphoprotein</keyword>
<evidence type="ECO:0000313" key="5">
    <source>
        <dbReference type="Proteomes" id="UP000245712"/>
    </source>
</evidence>
<keyword evidence="5" id="KW-1185">Reference proteome</keyword>
<name>A0ABX5KTU1_9BURK</name>
<dbReference type="SMART" id="SM00448">
    <property type="entry name" value="REC"/>
    <property type="match status" value="1"/>
</dbReference>
<dbReference type="Proteomes" id="UP000245712">
    <property type="component" value="Unassembled WGS sequence"/>
</dbReference>
<evidence type="ECO:0000256" key="1">
    <source>
        <dbReference type="ARBA" id="ARBA00022553"/>
    </source>
</evidence>
<dbReference type="PROSITE" id="PS50110">
    <property type="entry name" value="RESPONSE_REGULATORY"/>
    <property type="match status" value="1"/>
</dbReference>
<dbReference type="PANTHER" id="PTHR44591">
    <property type="entry name" value="STRESS RESPONSE REGULATOR PROTEIN 1"/>
    <property type="match status" value="1"/>
</dbReference>
<dbReference type="EMBL" id="QEOB01000002">
    <property type="protein sequence ID" value="PVX86544.1"/>
    <property type="molecule type" value="Genomic_DNA"/>
</dbReference>
<gene>
    <name evidence="4" type="ORF">C7402_102380</name>
</gene>
<accession>A0ABX5KTU1</accession>
<dbReference type="Gene3D" id="3.40.50.2300">
    <property type="match status" value="1"/>
</dbReference>
<proteinExistence type="predicted"/>
<feature type="domain" description="Response regulatory" evidence="3">
    <location>
        <begin position="7"/>
        <end position="119"/>
    </location>
</feature>
<evidence type="ECO:0000259" key="3">
    <source>
        <dbReference type="PROSITE" id="PS50110"/>
    </source>
</evidence>
<sequence length="123" mass="13031">MDGEPHLIVIIEDDSGLRSAIERLCRLSGFATRSFRSAEELAVSGCASSARCLIVDVQLPGASGPVFYEALRQPRPPAVFITAHDEPATRQAVAMTGQHALLTKPFLGATLLGAVNEAMQRGG</sequence>
<protein>
    <submittedName>
        <fullName evidence="4">Response regulator receiver domain-containing protein</fullName>
    </submittedName>
</protein>
<feature type="modified residue" description="4-aspartylphosphate" evidence="2">
    <location>
        <position position="56"/>
    </location>
</feature>
<dbReference type="InterPro" id="IPR050595">
    <property type="entry name" value="Bact_response_regulator"/>
</dbReference>
<dbReference type="RefSeq" id="WP_116609935.1">
    <property type="nucleotide sequence ID" value="NZ_QEOB01000002.1"/>
</dbReference>
<dbReference type="Pfam" id="PF00072">
    <property type="entry name" value="Response_reg"/>
    <property type="match status" value="1"/>
</dbReference>
<dbReference type="InterPro" id="IPR011006">
    <property type="entry name" value="CheY-like_superfamily"/>
</dbReference>
<reference evidence="4 5" key="1">
    <citation type="submission" date="2018-05" db="EMBL/GenBank/DDBJ databases">
        <title>Genomic Encyclopedia of Type Strains, Phase IV (KMG-V): Genome sequencing to study the core and pangenomes of soil and plant-associated prokaryotes.</title>
        <authorList>
            <person name="Whitman W."/>
        </authorList>
    </citation>
    <scope>NUCLEOTIDE SEQUENCE [LARGE SCALE GENOMIC DNA]</scope>
    <source>
        <strain evidence="4 5">SCZa-39</strain>
    </source>
</reference>
<dbReference type="PANTHER" id="PTHR44591:SF25">
    <property type="entry name" value="CHEMOTAXIS TWO-COMPONENT RESPONSE REGULATOR"/>
    <property type="match status" value="1"/>
</dbReference>
<dbReference type="InterPro" id="IPR001789">
    <property type="entry name" value="Sig_transdc_resp-reg_receiver"/>
</dbReference>